<evidence type="ECO:0000256" key="12">
    <source>
        <dbReference type="RuleBase" id="RU003784"/>
    </source>
</evidence>
<dbReference type="EC" id="2.5.1.75" evidence="10"/>
<keyword evidence="15" id="KW-1185">Reference proteome</keyword>
<evidence type="ECO:0000256" key="1">
    <source>
        <dbReference type="ARBA" id="ARBA00001946"/>
    </source>
</evidence>
<dbReference type="RefSeq" id="WP_350331857.1">
    <property type="nucleotide sequence ID" value="NZ_CP054719.1"/>
</dbReference>
<dbReference type="GO" id="GO:0005524">
    <property type="term" value="F:ATP binding"/>
    <property type="evidence" value="ECO:0007669"/>
    <property type="project" value="UniProtKB-UniRule"/>
</dbReference>
<feature type="binding site" evidence="10">
    <location>
        <begin position="11"/>
        <end position="18"/>
    </location>
    <ligand>
        <name>ATP</name>
        <dbReference type="ChEBI" id="CHEBI:30616"/>
    </ligand>
</feature>
<sequence length="304" mass="34641">MPQLIPIIITGPTAGGKSDIAEQVCDALDGVIINADSLQVYKGLPELTAQPVIQEGRHVLYNYFEPDDKCDVVRWVGLVQEAIAQAQSRGKQPIVVGGTGFYLKVLMEGIAPIPDVPNEVMQRAEAIIQTQGIDALYQDLKEKDPNLPKHLRVTDIHRVVRAWTVLEGTGKTLHSWYQQQHPQNDRFIKVLCSHDREILYHRINQRFVSMWKNGIHNEVQVFRTTYHDINNNYAAKAIGFDEVEAYLGGHLTESQAIEQAQTKTRQYAKRQLTWFRHQFNADVVLEEPEFKVDKVLMFCHNSGM</sequence>
<evidence type="ECO:0000256" key="6">
    <source>
        <dbReference type="ARBA" id="ARBA00022741"/>
    </source>
</evidence>
<feature type="region of interest" description="Interaction with substrate tRNA" evidence="10">
    <location>
        <begin position="36"/>
        <end position="39"/>
    </location>
</feature>
<evidence type="ECO:0000256" key="8">
    <source>
        <dbReference type="ARBA" id="ARBA00022842"/>
    </source>
</evidence>
<evidence type="ECO:0000313" key="15">
    <source>
        <dbReference type="Proteomes" id="UP000594001"/>
    </source>
</evidence>
<dbReference type="GO" id="GO:0006400">
    <property type="term" value="P:tRNA modification"/>
    <property type="evidence" value="ECO:0007669"/>
    <property type="project" value="TreeGrafter"/>
</dbReference>
<keyword evidence="7 10" id="KW-0067">ATP-binding</keyword>
<evidence type="ECO:0000256" key="4">
    <source>
        <dbReference type="ARBA" id="ARBA00022679"/>
    </source>
</evidence>
<dbReference type="HAMAP" id="MF_00185">
    <property type="entry name" value="IPP_trans"/>
    <property type="match status" value="1"/>
</dbReference>
<evidence type="ECO:0000256" key="7">
    <source>
        <dbReference type="ARBA" id="ARBA00022840"/>
    </source>
</evidence>
<dbReference type="NCBIfam" id="TIGR00174">
    <property type="entry name" value="miaA"/>
    <property type="match status" value="1"/>
</dbReference>
<reference evidence="14 15" key="1">
    <citation type="submission" date="2020-06" db="EMBL/GenBank/DDBJ databases">
        <title>The endosymbiont of the kinetoplastid Bodo saltans is a Paracaedibacter-like alpha-proteobacterium possessing a putative toxin-antitoxin system.</title>
        <authorList>
            <person name="Midha S."/>
            <person name="Rigden D.J."/>
            <person name="Siozios S."/>
            <person name="Hurst G.D.D."/>
            <person name="Jackson A.P."/>
        </authorList>
    </citation>
    <scope>NUCLEOTIDE SEQUENCE [LARGE SCALE GENOMIC DNA]</scope>
    <source>
        <strain evidence="14">Lake Konstanz</strain>
    </source>
</reference>
<dbReference type="Proteomes" id="UP000594001">
    <property type="component" value="Chromosome"/>
</dbReference>
<evidence type="ECO:0000256" key="2">
    <source>
        <dbReference type="ARBA" id="ARBA00003213"/>
    </source>
</evidence>
<gene>
    <name evidence="10 14" type="primary">miaA</name>
    <name evidence="14" type="ORF">CPBP_01094</name>
</gene>
<dbReference type="PANTHER" id="PTHR11088">
    <property type="entry name" value="TRNA DIMETHYLALLYLTRANSFERASE"/>
    <property type="match status" value="1"/>
</dbReference>
<comment type="cofactor">
    <cofactor evidence="1 10">
        <name>Mg(2+)</name>
        <dbReference type="ChEBI" id="CHEBI:18420"/>
    </cofactor>
</comment>
<keyword evidence="6 10" id="KW-0547">Nucleotide-binding</keyword>
<dbReference type="PANTHER" id="PTHR11088:SF60">
    <property type="entry name" value="TRNA DIMETHYLALLYLTRANSFERASE"/>
    <property type="match status" value="1"/>
</dbReference>
<keyword evidence="5 10" id="KW-0819">tRNA processing</keyword>
<evidence type="ECO:0000256" key="13">
    <source>
        <dbReference type="RuleBase" id="RU003785"/>
    </source>
</evidence>
<comment type="catalytic activity">
    <reaction evidence="9 10 11">
        <text>adenosine(37) in tRNA + dimethylallyl diphosphate = N(6)-dimethylallyladenosine(37) in tRNA + diphosphate</text>
        <dbReference type="Rhea" id="RHEA:26482"/>
        <dbReference type="Rhea" id="RHEA-COMP:10162"/>
        <dbReference type="Rhea" id="RHEA-COMP:10375"/>
        <dbReference type="ChEBI" id="CHEBI:33019"/>
        <dbReference type="ChEBI" id="CHEBI:57623"/>
        <dbReference type="ChEBI" id="CHEBI:74411"/>
        <dbReference type="ChEBI" id="CHEBI:74415"/>
        <dbReference type="EC" id="2.5.1.75"/>
    </reaction>
</comment>
<dbReference type="Gene3D" id="3.40.50.300">
    <property type="entry name" value="P-loop containing nucleotide triphosphate hydrolases"/>
    <property type="match status" value="1"/>
</dbReference>
<comment type="subunit">
    <text evidence="10">Monomer.</text>
</comment>
<dbReference type="KEGG" id="pbal:CPBP_01094"/>
<evidence type="ECO:0000256" key="9">
    <source>
        <dbReference type="ARBA" id="ARBA00049563"/>
    </source>
</evidence>
<comment type="similarity">
    <text evidence="3 10 13">Belongs to the IPP transferase family.</text>
</comment>
<evidence type="ECO:0000256" key="5">
    <source>
        <dbReference type="ARBA" id="ARBA00022694"/>
    </source>
</evidence>
<dbReference type="AlphaFoldDB" id="A0A7L9RV56"/>
<evidence type="ECO:0000256" key="3">
    <source>
        <dbReference type="ARBA" id="ARBA00005842"/>
    </source>
</evidence>
<dbReference type="Gene3D" id="1.10.20.140">
    <property type="match status" value="1"/>
</dbReference>
<dbReference type="InterPro" id="IPR039657">
    <property type="entry name" value="Dimethylallyltransferase"/>
</dbReference>
<keyword evidence="8 10" id="KW-0460">Magnesium</keyword>
<dbReference type="SUPFAM" id="SSF52540">
    <property type="entry name" value="P-loop containing nucleoside triphosphate hydrolases"/>
    <property type="match status" value="2"/>
</dbReference>
<evidence type="ECO:0000256" key="11">
    <source>
        <dbReference type="RuleBase" id="RU003783"/>
    </source>
</evidence>
<evidence type="ECO:0000256" key="10">
    <source>
        <dbReference type="HAMAP-Rule" id="MF_00185"/>
    </source>
</evidence>
<comment type="caution">
    <text evidence="10">Lacks conserved residue(s) required for the propagation of feature annotation.</text>
</comment>
<dbReference type="GO" id="GO:0052381">
    <property type="term" value="F:tRNA dimethylallyltransferase activity"/>
    <property type="evidence" value="ECO:0007669"/>
    <property type="project" value="UniProtKB-UniRule"/>
</dbReference>
<feature type="site" description="Interaction with substrate tRNA" evidence="10">
    <location>
        <position position="123"/>
    </location>
</feature>
<evidence type="ECO:0000313" key="14">
    <source>
        <dbReference type="EMBL" id="QOL20305.1"/>
    </source>
</evidence>
<comment type="function">
    <text evidence="2 10 12">Catalyzes the transfer of a dimethylallyl group onto the adenine at position 37 in tRNAs that read codons beginning with uridine, leading to the formation of N6-(dimethylallyl)adenosine (i(6)A).</text>
</comment>
<feature type="site" description="Interaction with substrate tRNA" evidence="10">
    <location>
        <position position="99"/>
    </location>
</feature>
<dbReference type="InterPro" id="IPR018022">
    <property type="entry name" value="IPT"/>
</dbReference>
<organism evidence="14 15">
    <name type="scientific">Candidatus Bodocaedibacter vickermanii</name>
    <dbReference type="NCBI Taxonomy" id="2741701"/>
    <lineage>
        <taxon>Bacteria</taxon>
        <taxon>Pseudomonadati</taxon>
        <taxon>Pseudomonadota</taxon>
        <taxon>Alphaproteobacteria</taxon>
        <taxon>Holosporales</taxon>
        <taxon>Candidatus Paracaedibacteraceae</taxon>
        <taxon>Candidatus Bodocaedibacter</taxon>
    </lineage>
</organism>
<dbReference type="InterPro" id="IPR027417">
    <property type="entry name" value="P-loop_NTPase"/>
</dbReference>
<dbReference type="Pfam" id="PF01715">
    <property type="entry name" value="IPPT"/>
    <property type="match status" value="1"/>
</dbReference>
<proteinExistence type="inferred from homology"/>
<feature type="binding site" evidence="10">
    <location>
        <begin position="13"/>
        <end position="18"/>
    </location>
    <ligand>
        <name>substrate</name>
    </ligand>
</feature>
<keyword evidence="4 10" id="KW-0808">Transferase</keyword>
<dbReference type="EMBL" id="CP054719">
    <property type="protein sequence ID" value="QOL20305.1"/>
    <property type="molecule type" value="Genomic_DNA"/>
</dbReference>
<accession>A0A7L9RV56</accession>
<name>A0A7L9RV56_9PROT</name>
<protein>
    <recommendedName>
        <fullName evidence="10">tRNA dimethylallyltransferase</fullName>
        <ecNumber evidence="10">2.5.1.75</ecNumber>
    </recommendedName>
    <alternativeName>
        <fullName evidence="10">Dimethylallyl diphosphate:tRNA dimethylallyltransferase</fullName>
        <shortName evidence="10">DMAPP:tRNA dimethylallyltransferase</shortName>
        <shortName evidence="10">DMATase</shortName>
    </alternativeName>
    <alternativeName>
        <fullName evidence="10">Isopentenyl-diphosphate:tRNA isopentenyltransferase</fullName>
        <shortName evidence="10">IPP transferase</shortName>
        <shortName evidence="10">IPPT</shortName>
        <shortName evidence="10">IPTase</shortName>
    </alternativeName>
</protein>